<keyword evidence="5 8" id="KW-0560">Oxidoreductase</keyword>
<proteinExistence type="inferred from homology"/>
<dbReference type="PROSITE" id="PS00086">
    <property type="entry name" value="CYTOCHROME_P450"/>
    <property type="match status" value="1"/>
</dbReference>
<dbReference type="PANTHER" id="PTHR46696:SF4">
    <property type="entry name" value="BIOTIN BIOSYNTHESIS CYTOCHROME P450"/>
    <property type="match status" value="1"/>
</dbReference>
<evidence type="ECO:0000256" key="5">
    <source>
        <dbReference type="ARBA" id="ARBA00023002"/>
    </source>
</evidence>
<dbReference type="InterPro" id="IPR001128">
    <property type="entry name" value="Cyt_P450"/>
</dbReference>
<dbReference type="InterPro" id="IPR002397">
    <property type="entry name" value="Cyt_P450_B"/>
</dbReference>
<keyword evidence="4 8" id="KW-0479">Metal-binding</keyword>
<evidence type="ECO:0000313" key="9">
    <source>
        <dbReference type="EMBL" id="OBB79858.1"/>
    </source>
</evidence>
<evidence type="ECO:0000256" key="3">
    <source>
        <dbReference type="ARBA" id="ARBA00022617"/>
    </source>
</evidence>
<dbReference type="GO" id="GO:0008395">
    <property type="term" value="F:steroid hydroxylase activity"/>
    <property type="evidence" value="ECO:0007669"/>
    <property type="project" value="TreeGrafter"/>
</dbReference>
<evidence type="ECO:0000256" key="4">
    <source>
        <dbReference type="ARBA" id="ARBA00022723"/>
    </source>
</evidence>
<organism evidence="9 10">
    <name type="scientific">Mycobacterium colombiense</name>
    <dbReference type="NCBI Taxonomy" id="339268"/>
    <lineage>
        <taxon>Bacteria</taxon>
        <taxon>Bacillati</taxon>
        <taxon>Actinomycetota</taxon>
        <taxon>Actinomycetes</taxon>
        <taxon>Mycobacteriales</taxon>
        <taxon>Mycobacteriaceae</taxon>
        <taxon>Mycobacterium</taxon>
        <taxon>Mycobacterium avium complex (MAC)</taxon>
    </lineage>
</organism>
<reference evidence="9 10" key="1">
    <citation type="submission" date="2016-06" db="EMBL/GenBank/DDBJ databases">
        <authorList>
            <person name="Kjaerup R.B."/>
            <person name="Dalgaard T.S."/>
            <person name="Juul-Madsen H.R."/>
        </authorList>
    </citation>
    <scope>NUCLEOTIDE SEQUENCE [LARGE SCALE GENOMIC DNA]</scope>
    <source>
        <strain evidence="9 10">852002-51834_SCH5396731</strain>
    </source>
</reference>
<comment type="similarity">
    <text evidence="2 8">Belongs to the cytochrome P450 family.</text>
</comment>
<keyword evidence="3 8" id="KW-0349">Heme</keyword>
<dbReference type="PANTHER" id="PTHR46696">
    <property type="entry name" value="P450, PUTATIVE (EUROFUNG)-RELATED"/>
    <property type="match status" value="1"/>
</dbReference>
<dbReference type="Gene3D" id="1.10.630.10">
    <property type="entry name" value="Cytochrome P450"/>
    <property type="match status" value="1"/>
</dbReference>
<dbReference type="PRINTS" id="PR00385">
    <property type="entry name" value="P450"/>
</dbReference>
<gene>
    <name evidence="9" type="ORF">A5760_20160</name>
</gene>
<evidence type="ECO:0000256" key="8">
    <source>
        <dbReference type="RuleBase" id="RU000461"/>
    </source>
</evidence>
<dbReference type="Proteomes" id="UP000091914">
    <property type="component" value="Unassembled WGS sequence"/>
</dbReference>
<accession>A0A1A0V9E2</accession>
<evidence type="ECO:0000256" key="2">
    <source>
        <dbReference type="ARBA" id="ARBA00010617"/>
    </source>
</evidence>
<dbReference type="AlphaFoldDB" id="A0A1A0V9E2"/>
<dbReference type="RefSeq" id="WP_064885122.1">
    <property type="nucleotide sequence ID" value="NZ_LZSX01000090.1"/>
</dbReference>
<dbReference type="PRINTS" id="PR00359">
    <property type="entry name" value="BP450"/>
</dbReference>
<keyword evidence="7 8" id="KW-0503">Monooxygenase</keyword>
<dbReference type="SUPFAM" id="SSF48264">
    <property type="entry name" value="Cytochrome P450"/>
    <property type="match status" value="1"/>
</dbReference>
<dbReference type="OrthoDB" id="4371969at2"/>
<dbReference type="GO" id="GO:0020037">
    <property type="term" value="F:heme binding"/>
    <property type="evidence" value="ECO:0007669"/>
    <property type="project" value="InterPro"/>
</dbReference>
<name>A0A1A0V9E2_9MYCO</name>
<comment type="caution">
    <text evidence="9">The sequence shown here is derived from an EMBL/GenBank/DDBJ whole genome shotgun (WGS) entry which is preliminary data.</text>
</comment>
<keyword evidence="6 8" id="KW-0408">Iron</keyword>
<dbReference type="GO" id="GO:0036199">
    <property type="term" value="F:cholest-4-en-3-one 26-monooxygenase activity"/>
    <property type="evidence" value="ECO:0007669"/>
    <property type="project" value="TreeGrafter"/>
</dbReference>
<dbReference type="Pfam" id="PF00067">
    <property type="entry name" value="p450"/>
    <property type="match status" value="1"/>
</dbReference>
<dbReference type="EMBL" id="LZSX01000090">
    <property type="protein sequence ID" value="OBB79858.1"/>
    <property type="molecule type" value="Genomic_DNA"/>
</dbReference>
<evidence type="ECO:0000256" key="6">
    <source>
        <dbReference type="ARBA" id="ARBA00023004"/>
    </source>
</evidence>
<evidence type="ECO:0000313" key="10">
    <source>
        <dbReference type="Proteomes" id="UP000091914"/>
    </source>
</evidence>
<protein>
    <submittedName>
        <fullName evidence="9">Cytochrome</fullName>
    </submittedName>
</protein>
<comment type="cofactor">
    <cofactor evidence="1">
        <name>heme</name>
        <dbReference type="ChEBI" id="CHEBI:30413"/>
    </cofactor>
</comment>
<dbReference type="GO" id="GO:0005506">
    <property type="term" value="F:iron ion binding"/>
    <property type="evidence" value="ECO:0007669"/>
    <property type="project" value="InterPro"/>
</dbReference>
<sequence length="394" mass="42012">MTTTNITSARLPWDAANPYPFYEARRREGDVVWDDTAQAWLVLSYDAARQVLGGAGWTSDPLANPLARVAIDVVSQDFVKKSMLFADGGDHQRLRASVRDVFTRSFVTNLSAGVEALAAALIDQQPASIPFDFMAEIALPLPIAVIGEWLNLEPASSQLLRELSPVIIRMLGTLADREEVAAGAAASAILTAEFLPLAADRRAHPQDDLLSFIAADPDLLLEEVVMMAILIAVAGHETTANMLGAGLITMLTPADDGSRIADRIDPADAGLVTELLRLNGPVQSTARTATGDHMISGVEIQCGQSVLAVVAAANRDPAVFDEPASFRLDRKAPAPLSFGYGAHYCLGAALAQLELSTAISKILARQPVLAGPVQWRDTPAVRGPLSVPMMFRST</sequence>
<dbReference type="InterPro" id="IPR036396">
    <property type="entry name" value="Cyt_P450_sf"/>
</dbReference>
<dbReference type="GO" id="GO:0006707">
    <property type="term" value="P:cholesterol catabolic process"/>
    <property type="evidence" value="ECO:0007669"/>
    <property type="project" value="TreeGrafter"/>
</dbReference>
<evidence type="ECO:0000256" key="1">
    <source>
        <dbReference type="ARBA" id="ARBA00001971"/>
    </source>
</evidence>
<dbReference type="InterPro" id="IPR017972">
    <property type="entry name" value="Cyt_P450_CS"/>
</dbReference>
<evidence type="ECO:0000256" key="7">
    <source>
        <dbReference type="ARBA" id="ARBA00023033"/>
    </source>
</evidence>